<evidence type="ECO:0000256" key="4">
    <source>
        <dbReference type="ARBA" id="ARBA00022519"/>
    </source>
</evidence>
<dbReference type="EMBL" id="JBHSRS010000075">
    <property type="protein sequence ID" value="MFC6282322.1"/>
    <property type="molecule type" value="Genomic_DNA"/>
</dbReference>
<dbReference type="Gene3D" id="1.10.287.130">
    <property type="match status" value="1"/>
</dbReference>
<evidence type="ECO:0000256" key="8">
    <source>
        <dbReference type="ARBA" id="ARBA00022741"/>
    </source>
</evidence>
<comment type="caution">
    <text evidence="17">The sequence shown here is derived from an EMBL/GenBank/DDBJ whole genome shotgun (WGS) entry which is preliminary data.</text>
</comment>
<keyword evidence="12 14" id="KW-0902">Two-component regulatory system</keyword>
<feature type="transmembrane region" description="Helical" evidence="14">
    <location>
        <begin position="171"/>
        <end position="194"/>
    </location>
</feature>
<dbReference type="InterPro" id="IPR050428">
    <property type="entry name" value="TCS_sensor_his_kinase"/>
</dbReference>
<name>A0ABW1TZS2_9BURK</name>
<dbReference type="InterPro" id="IPR005467">
    <property type="entry name" value="His_kinase_dom"/>
</dbReference>
<dbReference type="CDD" id="cd06225">
    <property type="entry name" value="HAMP"/>
    <property type="match status" value="1"/>
</dbReference>
<keyword evidence="5" id="KW-0597">Phosphoprotein</keyword>
<dbReference type="InterPro" id="IPR004358">
    <property type="entry name" value="Sig_transdc_His_kin-like_C"/>
</dbReference>
<dbReference type="CDD" id="cd00075">
    <property type="entry name" value="HATPase"/>
    <property type="match status" value="1"/>
</dbReference>
<evidence type="ECO:0000256" key="6">
    <source>
        <dbReference type="ARBA" id="ARBA00022679"/>
    </source>
</evidence>
<evidence type="ECO:0000313" key="17">
    <source>
        <dbReference type="EMBL" id="MFC6282322.1"/>
    </source>
</evidence>
<evidence type="ECO:0000259" key="16">
    <source>
        <dbReference type="PROSITE" id="PS50885"/>
    </source>
</evidence>
<dbReference type="InterPro" id="IPR006290">
    <property type="entry name" value="CztS_silS_copS"/>
</dbReference>
<dbReference type="PRINTS" id="PR00344">
    <property type="entry name" value="BCTRLSENSOR"/>
</dbReference>
<dbReference type="SMART" id="SM00304">
    <property type="entry name" value="HAMP"/>
    <property type="match status" value="1"/>
</dbReference>
<dbReference type="Gene3D" id="6.10.340.10">
    <property type="match status" value="1"/>
</dbReference>
<keyword evidence="18" id="KW-1185">Reference proteome</keyword>
<dbReference type="EC" id="2.7.13.3" evidence="14"/>
<comment type="function">
    <text evidence="14">Member of a two-component regulatory system.</text>
</comment>
<keyword evidence="13 14" id="KW-0472">Membrane</keyword>
<evidence type="ECO:0000256" key="2">
    <source>
        <dbReference type="ARBA" id="ARBA00004533"/>
    </source>
</evidence>
<keyword evidence="6 14" id="KW-0808">Transferase</keyword>
<dbReference type="PANTHER" id="PTHR45436:SF9">
    <property type="entry name" value="SENSOR PROTEIN"/>
    <property type="match status" value="1"/>
</dbReference>
<evidence type="ECO:0000256" key="5">
    <source>
        <dbReference type="ARBA" id="ARBA00022553"/>
    </source>
</evidence>
<dbReference type="InterPro" id="IPR003660">
    <property type="entry name" value="HAMP_dom"/>
</dbReference>
<dbReference type="PANTHER" id="PTHR45436">
    <property type="entry name" value="SENSOR HISTIDINE KINASE YKOH"/>
    <property type="match status" value="1"/>
</dbReference>
<evidence type="ECO:0000256" key="1">
    <source>
        <dbReference type="ARBA" id="ARBA00000085"/>
    </source>
</evidence>
<evidence type="ECO:0000256" key="11">
    <source>
        <dbReference type="ARBA" id="ARBA00022989"/>
    </source>
</evidence>
<dbReference type="Pfam" id="PF00512">
    <property type="entry name" value="HisKA"/>
    <property type="match status" value="1"/>
</dbReference>
<dbReference type="CDD" id="cd00082">
    <property type="entry name" value="HisKA"/>
    <property type="match status" value="1"/>
</dbReference>
<dbReference type="InterPro" id="IPR003594">
    <property type="entry name" value="HATPase_dom"/>
</dbReference>
<dbReference type="Pfam" id="PF02518">
    <property type="entry name" value="HATPase_c"/>
    <property type="match status" value="1"/>
</dbReference>
<evidence type="ECO:0000256" key="3">
    <source>
        <dbReference type="ARBA" id="ARBA00022475"/>
    </source>
</evidence>
<dbReference type="SUPFAM" id="SSF55874">
    <property type="entry name" value="ATPase domain of HSP90 chaperone/DNA topoisomerase II/histidine kinase"/>
    <property type="match status" value="1"/>
</dbReference>
<keyword evidence="3 14" id="KW-1003">Cell membrane</keyword>
<organism evidence="17 18">
    <name type="scientific">Polaromonas aquatica</name>
    <dbReference type="NCBI Taxonomy" id="332657"/>
    <lineage>
        <taxon>Bacteria</taxon>
        <taxon>Pseudomonadati</taxon>
        <taxon>Pseudomonadota</taxon>
        <taxon>Betaproteobacteria</taxon>
        <taxon>Burkholderiales</taxon>
        <taxon>Comamonadaceae</taxon>
        <taxon>Polaromonas</taxon>
    </lineage>
</organism>
<dbReference type="Gene3D" id="3.30.565.10">
    <property type="entry name" value="Histidine kinase-like ATPase, C-terminal domain"/>
    <property type="match status" value="1"/>
</dbReference>
<dbReference type="Pfam" id="PF00672">
    <property type="entry name" value="HAMP"/>
    <property type="match status" value="1"/>
</dbReference>
<evidence type="ECO:0000256" key="12">
    <source>
        <dbReference type="ARBA" id="ARBA00023012"/>
    </source>
</evidence>
<keyword evidence="4 14" id="KW-0997">Cell inner membrane</keyword>
<protein>
    <recommendedName>
        <fullName evidence="14">Sensor protein</fullName>
        <ecNumber evidence="14">2.7.13.3</ecNumber>
    </recommendedName>
</protein>
<dbReference type="InterPro" id="IPR003661">
    <property type="entry name" value="HisK_dim/P_dom"/>
</dbReference>
<keyword evidence="9 14" id="KW-0418">Kinase</keyword>
<dbReference type="PROSITE" id="PS50885">
    <property type="entry name" value="HAMP"/>
    <property type="match status" value="1"/>
</dbReference>
<proteinExistence type="predicted"/>
<evidence type="ECO:0000256" key="10">
    <source>
        <dbReference type="ARBA" id="ARBA00022840"/>
    </source>
</evidence>
<dbReference type="GO" id="GO:0004673">
    <property type="term" value="F:protein histidine kinase activity"/>
    <property type="evidence" value="ECO:0007669"/>
    <property type="project" value="UniProtKB-EC"/>
</dbReference>
<dbReference type="InterPro" id="IPR036097">
    <property type="entry name" value="HisK_dim/P_sf"/>
</dbReference>
<keyword evidence="11 14" id="KW-1133">Transmembrane helix</keyword>
<evidence type="ECO:0000256" key="7">
    <source>
        <dbReference type="ARBA" id="ARBA00022692"/>
    </source>
</evidence>
<evidence type="ECO:0000259" key="15">
    <source>
        <dbReference type="PROSITE" id="PS50109"/>
    </source>
</evidence>
<sequence length="477" mass="50943">MKFRLQASLSRNSLASHIAVASAFFGLIVAGGATTVAFWALTQQLDARSLAELEGKRDVLGHLLSEIPSAQALKQNRHRFEDLLIGHDDLRLELLDDTTGLPIATFSPAAPSIDQAVADETHSPAGSRIWSALGGQRLSKLQGAVPTADGHPVKFELSLDRRHDARLLTGFIKATLVGLPLLLLIVAVGAWLIARTALTPLRRFNRLAASIGTKSLSRRLSATTLPLELAELATEFNGMLDRIDEGYRRLQDFSGDLAHEMRTPVATLLGRTQVALSQLRSAADLRGVLEGNIEELDRLALLISDMLFIASSDSQASPIHAGQLDLATEAGRVTDFLSLIADEKGIALEVTGDAAIVGDRLLVQRAITNLVSNAIRHASNGSKITVAIAAESENTALTVSNLGEGIAPAHLDRIFDRFYRIDSGRARFAGGTGLGLAIVRSIMAAHGGSVQVRSQIGGETAFTLNFQSSNSIQKITV</sequence>
<evidence type="ECO:0000313" key="18">
    <source>
        <dbReference type="Proteomes" id="UP001596270"/>
    </source>
</evidence>
<keyword evidence="7 14" id="KW-0812">Transmembrane</keyword>
<dbReference type="SMART" id="SM00387">
    <property type="entry name" value="HATPase_c"/>
    <property type="match status" value="1"/>
</dbReference>
<dbReference type="PROSITE" id="PS50109">
    <property type="entry name" value="HIS_KIN"/>
    <property type="match status" value="1"/>
</dbReference>
<comment type="catalytic activity">
    <reaction evidence="1 14">
        <text>ATP + protein L-histidine = ADP + protein N-phospho-L-histidine.</text>
        <dbReference type="EC" id="2.7.13.3"/>
    </reaction>
</comment>
<accession>A0ABW1TZS2</accession>
<feature type="transmembrane region" description="Helical" evidence="14">
    <location>
        <begin position="20"/>
        <end position="41"/>
    </location>
</feature>
<feature type="domain" description="Histidine kinase" evidence="15">
    <location>
        <begin position="256"/>
        <end position="470"/>
    </location>
</feature>
<dbReference type="RefSeq" id="WP_371438981.1">
    <property type="nucleotide sequence ID" value="NZ_JBHSRS010000075.1"/>
</dbReference>
<comment type="subcellular location">
    <subcellularLocation>
        <location evidence="2 14">Cell inner membrane</location>
    </subcellularLocation>
</comment>
<dbReference type="NCBIfam" id="TIGR01386">
    <property type="entry name" value="cztS_silS_copS"/>
    <property type="match status" value="1"/>
</dbReference>
<keyword evidence="8 14" id="KW-0547">Nucleotide-binding</keyword>
<dbReference type="Proteomes" id="UP001596270">
    <property type="component" value="Unassembled WGS sequence"/>
</dbReference>
<gene>
    <name evidence="17" type="ORF">ACFQND_13925</name>
</gene>
<evidence type="ECO:0000256" key="13">
    <source>
        <dbReference type="ARBA" id="ARBA00023136"/>
    </source>
</evidence>
<reference evidence="18" key="1">
    <citation type="journal article" date="2019" name="Int. J. Syst. Evol. Microbiol.">
        <title>The Global Catalogue of Microorganisms (GCM) 10K type strain sequencing project: providing services to taxonomists for standard genome sequencing and annotation.</title>
        <authorList>
            <consortium name="The Broad Institute Genomics Platform"/>
            <consortium name="The Broad Institute Genome Sequencing Center for Infectious Disease"/>
            <person name="Wu L."/>
            <person name="Ma J."/>
        </authorList>
    </citation>
    <scope>NUCLEOTIDE SEQUENCE [LARGE SCALE GENOMIC DNA]</scope>
    <source>
        <strain evidence="18">CCUG 39402</strain>
    </source>
</reference>
<feature type="domain" description="HAMP" evidence="16">
    <location>
        <begin position="195"/>
        <end position="248"/>
    </location>
</feature>
<evidence type="ECO:0000256" key="9">
    <source>
        <dbReference type="ARBA" id="ARBA00022777"/>
    </source>
</evidence>
<dbReference type="SMART" id="SM00388">
    <property type="entry name" value="HisKA"/>
    <property type="match status" value="1"/>
</dbReference>
<evidence type="ECO:0000256" key="14">
    <source>
        <dbReference type="RuleBase" id="RU364088"/>
    </source>
</evidence>
<dbReference type="SUPFAM" id="SSF47384">
    <property type="entry name" value="Homodimeric domain of signal transducing histidine kinase"/>
    <property type="match status" value="1"/>
</dbReference>
<dbReference type="InterPro" id="IPR036890">
    <property type="entry name" value="HATPase_C_sf"/>
</dbReference>
<keyword evidence="10 14" id="KW-0067">ATP-binding</keyword>